<dbReference type="GO" id="GO:0005524">
    <property type="term" value="F:ATP binding"/>
    <property type="evidence" value="ECO:0007669"/>
    <property type="project" value="InterPro"/>
</dbReference>
<dbReference type="PANTHER" id="PTHR10073">
    <property type="entry name" value="DNA MISMATCH REPAIR PROTEIN MLH, PMS, MUTL"/>
    <property type="match status" value="1"/>
</dbReference>
<proteinExistence type="predicted"/>
<evidence type="ECO:0000313" key="3">
    <source>
        <dbReference type="Proteomes" id="UP001187531"/>
    </source>
</evidence>
<dbReference type="SMART" id="SM00853">
    <property type="entry name" value="MutL_C"/>
    <property type="match status" value="1"/>
</dbReference>
<dbReference type="Gene3D" id="3.30.1540.20">
    <property type="entry name" value="MutL, C-terminal domain, dimerisation subdomain"/>
    <property type="match status" value="1"/>
</dbReference>
<dbReference type="InterPro" id="IPR038973">
    <property type="entry name" value="MutL/Mlh/Pms-like"/>
</dbReference>
<dbReference type="GO" id="GO:0032300">
    <property type="term" value="C:mismatch repair complex"/>
    <property type="evidence" value="ECO:0007669"/>
    <property type="project" value="InterPro"/>
</dbReference>
<sequence length="1192" mass="132164">MKRKLERKSSVRCFLESLNKEPTFKGERSNSFPSNDSKKFDIKAPIDGTTGHLLSLERCSKGYSLFQGLKYRQGHNFTKLTKSDKKIKLPKKNIMKSSIAKFTCQRNFAANPIVIDGNEKKIAGNTSENLFSILSEKVQEQKSQKETIVKKLYFKDISANLTDAYHVLSVESEKPTQIDQEIAQNDNQNQRNGFLYRNKKGERKSSEIQKQKSPKHLFEPINSHFKIGNPLDIILPPPVEFSDRKLEPSVSSNIFSPTALAIADYQEANIPELNANKRLEISGSIKNKQQFKVYDNSYSLALTRAYFKQNTANSAPVTFAAEKLKPSVTNDIFTPPVLAVADCQVANIPEIDSNKQFEDGEPINKKERFKVVDNNCSLALTRACFKQNTANSAPVTFAAEKLKPSVTNDIFTPPVLAVADCQVANIPEIDSNKQFEDGEPINKKERFKVVDNNCSLALTRACFKQNTANSAAVTFADEKLKHSVTNDIFTPPVLAVADCQVANIPEIDSNKQFEDGEPINKKERFKVVDNNCSLALTRACFKQNTANSAPVTFAAEKLKPSVTNDIFTPPVLAVADCQVANIPEIDSNKQFEDGEPINKKERFKVVDNNCSLALTRACFKQNTANSAAVTFADEKLKHSVTNAIFTPPVLAVADCQVANIPEFESNKQFEDGESINKKEKFKVVDNNCSVALTHASIRLNTAINDSDYKIQKNNVALGFQNEECSSSLMFNCQDVFSCNELAMQKENVTLGIGSNSALDISDIQNPIQQQEVKNGDDYIALEEIHSLDQGAEKTSDSMDVQKTSHNLGDIKGCSDLTDNALTLDCNRKTVTITGGDFIHSCTGKESTDTLVLPELSCSINPFPLMYKGFAINPVSGHTLTVGTGINSLPILFKSNENDSNILPKGKSPFLKKMQDEPMSPLAMSDQMKLGNLVHEFALTLCNNDKDQSFFAAPFQSCNDADSALAEEIKFQKDSLKNSRVIAQLDSKFVCAFDDESGVIFVVDQHAAHERIKLEELFKEHIQPNGTVMHCPLNQPLILPFCEEKKKSAGTKVDLLQKCGVTLKDIAIGLEVTSVPLCFLLRKKHQTRDQLQQLVSDTIDEVLDTPLRSEFIPSTVVSALASMACHGSVRFGRKMSRDSCLQLIRLLSAQKLPFQCAHGRPSLVPLIKIPTIAKFQLSRPVKNLVARKKKFNA</sequence>
<dbReference type="AlphaFoldDB" id="A0AA88HLI6"/>
<gene>
    <name evidence="2" type="ORF">QYM36_009317</name>
</gene>
<dbReference type="Pfam" id="PF08676">
    <property type="entry name" value="MutL_C"/>
    <property type="match status" value="1"/>
</dbReference>
<reference evidence="2" key="1">
    <citation type="submission" date="2023-07" db="EMBL/GenBank/DDBJ databases">
        <title>Chromosome-level genome assembly of Artemia franciscana.</title>
        <authorList>
            <person name="Jo E."/>
        </authorList>
    </citation>
    <scope>NUCLEOTIDE SEQUENCE</scope>
    <source>
        <tissue evidence="2">Whole body</tissue>
    </source>
</reference>
<keyword evidence="3" id="KW-1185">Reference proteome</keyword>
<dbReference type="InterPro" id="IPR042121">
    <property type="entry name" value="MutL_C_regsub"/>
</dbReference>
<dbReference type="InterPro" id="IPR037198">
    <property type="entry name" value="MutL_C_sf"/>
</dbReference>
<dbReference type="SUPFAM" id="SSF118116">
    <property type="entry name" value="DNA mismatch repair protein MutL"/>
    <property type="match status" value="1"/>
</dbReference>
<evidence type="ECO:0000259" key="1">
    <source>
        <dbReference type="SMART" id="SM00853"/>
    </source>
</evidence>
<dbReference type="EMBL" id="JAVRJZ010000014">
    <property type="protein sequence ID" value="KAK2713408.1"/>
    <property type="molecule type" value="Genomic_DNA"/>
</dbReference>
<dbReference type="Gene3D" id="3.30.1370.100">
    <property type="entry name" value="MutL, C-terminal domain, regulatory subdomain"/>
    <property type="match status" value="1"/>
</dbReference>
<evidence type="ECO:0000313" key="2">
    <source>
        <dbReference type="EMBL" id="KAK2713408.1"/>
    </source>
</evidence>
<protein>
    <recommendedName>
        <fullName evidence="1">MutL C-terminal dimerisation domain-containing protein</fullName>
    </recommendedName>
</protein>
<organism evidence="2 3">
    <name type="scientific">Artemia franciscana</name>
    <name type="common">Brine shrimp</name>
    <name type="synonym">Artemia sanfranciscana</name>
    <dbReference type="NCBI Taxonomy" id="6661"/>
    <lineage>
        <taxon>Eukaryota</taxon>
        <taxon>Metazoa</taxon>
        <taxon>Ecdysozoa</taxon>
        <taxon>Arthropoda</taxon>
        <taxon>Crustacea</taxon>
        <taxon>Branchiopoda</taxon>
        <taxon>Anostraca</taxon>
        <taxon>Artemiidae</taxon>
        <taxon>Artemia</taxon>
    </lineage>
</organism>
<comment type="caution">
    <text evidence="2">The sequence shown here is derived from an EMBL/GenBank/DDBJ whole genome shotgun (WGS) entry which is preliminary data.</text>
</comment>
<dbReference type="GO" id="GO:0016887">
    <property type="term" value="F:ATP hydrolysis activity"/>
    <property type="evidence" value="ECO:0007669"/>
    <property type="project" value="InterPro"/>
</dbReference>
<dbReference type="InterPro" id="IPR014790">
    <property type="entry name" value="MutL_C"/>
</dbReference>
<name>A0AA88HLI6_ARTSF</name>
<dbReference type="InterPro" id="IPR042120">
    <property type="entry name" value="MutL_C_dimsub"/>
</dbReference>
<dbReference type="PANTHER" id="PTHR10073:SF47">
    <property type="entry name" value="DNA MISMATCH REPAIR PROTEIN MLH3"/>
    <property type="match status" value="1"/>
</dbReference>
<feature type="domain" description="MutL C-terminal dimerisation" evidence="1">
    <location>
        <begin position="980"/>
        <end position="1134"/>
    </location>
</feature>
<accession>A0AA88HLI6</accession>
<dbReference type="GO" id="GO:0140664">
    <property type="term" value="F:ATP-dependent DNA damage sensor activity"/>
    <property type="evidence" value="ECO:0007669"/>
    <property type="project" value="InterPro"/>
</dbReference>
<dbReference type="GO" id="GO:0006298">
    <property type="term" value="P:mismatch repair"/>
    <property type="evidence" value="ECO:0007669"/>
    <property type="project" value="InterPro"/>
</dbReference>
<dbReference type="Proteomes" id="UP001187531">
    <property type="component" value="Unassembled WGS sequence"/>
</dbReference>